<gene>
    <name evidence="1" type="ORF">FC50_GL001447</name>
</gene>
<dbReference type="STRING" id="1423783.FC50_GL001447"/>
<accession>A0A0R1TY42</accession>
<evidence type="ECO:0000313" key="2">
    <source>
        <dbReference type="Proteomes" id="UP000051922"/>
    </source>
</evidence>
<sequence>MAGLFVWSLLLWGSIIKRSVLTVRKAETMGIANHHSLKLSYNNQRLIDDQKIKIIL</sequence>
<dbReference type="Proteomes" id="UP000051922">
    <property type="component" value="Unassembled WGS sequence"/>
</dbReference>
<reference evidence="1 2" key="1">
    <citation type="journal article" date="2015" name="Genome Announc.">
        <title>Expanding the biotechnology potential of lactobacilli through comparative genomics of 213 strains and associated genera.</title>
        <authorList>
            <person name="Sun Z."/>
            <person name="Harris H.M."/>
            <person name="McCann A."/>
            <person name="Guo C."/>
            <person name="Argimon S."/>
            <person name="Zhang W."/>
            <person name="Yang X."/>
            <person name="Jeffery I.B."/>
            <person name="Cooney J.C."/>
            <person name="Kagawa T.F."/>
            <person name="Liu W."/>
            <person name="Song Y."/>
            <person name="Salvetti E."/>
            <person name="Wrobel A."/>
            <person name="Rasinkangas P."/>
            <person name="Parkhill J."/>
            <person name="Rea M.C."/>
            <person name="O'Sullivan O."/>
            <person name="Ritari J."/>
            <person name="Douillard F.P."/>
            <person name="Paul Ross R."/>
            <person name="Yang R."/>
            <person name="Briner A.E."/>
            <person name="Felis G.E."/>
            <person name="de Vos W.M."/>
            <person name="Barrangou R."/>
            <person name="Klaenhammer T.R."/>
            <person name="Caufield P.W."/>
            <person name="Cui Y."/>
            <person name="Zhang H."/>
            <person name="O'Toole P.W."/>
        </authorList>
    </citation>
    <scope>NUCLEOTIDE SEQUENCE [LARGE SCALE GENOMIC DNA]</scope>
    <source>
        <strain evidence="1 2">DSM 15945</strain>
    </source>
</reference>
<comment type="caution">
    <text evidence="1">The sequence shown here is derived from an EMBL/GenBank/DDBJ whole genome shotgun (WGS) entry which is preliminary data.</text>
</comment>
<proteinExistence type="predicted"/>
<dbReference type="AlphaFoldDB" id="A0A0R1TY42"/>
<organism evidence="1 2">
    <name type="scientific">Lacticaseibacillus pantheris DSM 15945 = JCM 12539 = NBRC 106106</name>
    <dbReference type="NCBI Taxonomy" id="1423783"/>
    <lineage>
        <taxon>Bacteria</taxon>
        <taxon>Bacillati</taxon>
        <taxon>Bacillota</taxon>
        <taxon>Bacilli</taxon>
        <taxon>Lactobacillales</taxon>
        <taxon>Lactobacillaceae</taxon>
        <taxon>Lacticaseibacillus</taxon>
    </lineage>
</organism>
<dbReference type="EMBL" id="AZFJ01000049">
    <property type="protein sequence ID" value="KRL86039.1"/>
    <property type="molecule type" value="Genomic_DNA"/>
</dbReference>
<name>A0A0R1TY42_9LACO</name>
<dbReference type="PATRIC" id="fig|1423783.4.peg.1489"/>
<evidence type="ECO:0000313" key="1">
    <source>
        <dbReference type="EMBL" id="KRL86039.1"/>
    </source>
</evidence>
<keyword evidence="2" id="KW-1185">Reference proteome</keyword>
<protein>
    <submittedName>
        <fullName evidence="1">Uncharacterized protein</fullName>
    </submittedName>
</protein>